<evidence type="ECO:0000313" key="19">
    <source>
        <dbReference type="Proteomes" id="UP001150569"/>
    </source>
</evidence>
<evidence type="ECO:0000313" key="18">
    <source>
        <dbReference type="EMBL" id="KAJ1916720.1"/>
    </source>
</evidence>
<evidence type="ECO:0000256" key="13">
    <source>
        <dbReference type="RuleBase" id="RU004189"/>
    </source>
</evidence>
<comment type="caution">
    <text evidence="18">The sequence shown here is derived from an EMBL/GenBank/DDBJ whole genome shotgun (WGS) entry which is preliminary data.</text>
</comment>
<dbReference type="Gene3D" id="2.60.120.10">
    <property type="entry name" value="Jelly Rolls"/>
    <property type="match status" value="2"/>
</dbReference>
<evidence type="ECO:0000259" key="17">
    <source>
        <dbReference type="Pfam" id="PF20512"/>
    </source>
</evidence>
<dbReference type="PRINTS" id="PR00714">
    <property type="entry name" value="MAN6PISMRASE"/>
</dbReference>
<evidence type="ECO:0000259" key="16">
    <source>
        <dbReference type="Pfam" id="PF20511"/>
    </source>
</evidence>
<dbReference type="SUPFAM" id="SSF51182">
    <property type="entry name" value="RmlC-like cupins"/>
    <property type="match status" value="1"/>
</dbReference>
<evidence type="ECO:0000256" key="12">
    <source>
        <dbReference type="RuleBase" id="RU000611"/>
    </source>
</evidence>
<dbReference type="PIRSF" id="PIRSF001480">
    <property type="entry name" value="Mannose-6-phosphate_isomerase"/>
    <property type="match status" value="1"/>
</dbReference>
<keyword evidence="9 12" id="KW-0413">Isomerase</keyword>
<dbReference type="PANTHER" id="PTHR10309">
    <property type="entry name" value="MANNOSE-6-PHOSPHATE ISOMERASE"/>
    <property type="match status" value="1"/>
</dbReference>
<comment type="similarity">
    <text evidence="4 13">Belongs to the mannose-6-phosphate isomerase type 1 family.</text>
</comment>
<keyword evidence="19" id="KW-1185">Reference proteome</keyword>
<sequence length="447" mass="48932">MTAEPQRLFRLACQSQNYAWGKVGRQSLVGQFAQNSGIPIDEHTPYAELWMGTHPNAPSALWPQGRDPLAAPSDAQVTLAEYLADPDHARTLLGRPVTETFGGQLPFLFKVLSIAKALSIQAHPDKALAERLHSQSPNIYKDPNHKPEMAIGLTPFEALCGFRDLATIARFCHNFPPLADLLGPVIVQDIDDAARRESAQDDNHHQVCREALQALFHRLMTSDEARVRTCIEALLRLKSEGAMHHDLLDLVERLNQQYPGDVGVLCVFVLNHFVLNRGEAIFLGANEPHAYLFGDCIECMATSDNVVRAGLTPKFKDVDVLVNMLTYSFGEAQNRIMRGTEQAGTDPGLTVRIYDPPIPEFTVAQVTVEQSGVPHVLDPVPGPSIFIVTQGSGQLGAHRKTTAGGDTFEALPGMVFFAGADTPLSIQKTDQLGGDFMCYRAFCTVAP</sequence>
<evidence type="ECO:0000256" key="11">
    <source>
        <dbReference type="PIRSR" id="PIRSR001480-2"/>
    </source>
</evidence>
<dbReference type="EMBL" id="JANBPT010000571">
    <property type="protein sequence ID" value="KAJ1916720.1"/>
    <property type="molecule type" value="Genomic_DNA"/>
</dbReference>
<dbReference type="InterPro" id="IPR046456">
    <property type="entry name" value="PMI_typeI_C"/>
</dbReference>
<dbReference type="InterPro" id="IPR016305">
    <property type="entry name" value="Mannose-6-P_Isomerase"/>
</dbReference>
<feature type="domain" description="Phosphomannose isomerase type I C-terminal" evidence="15">
    <location>
        <begin position="353"/>
        <end position="395"/>
    </location>
</feature>
<name>A0A9W7ZV10_9FUNG</name>
<evidence type="ECO:0000256" key="7">
    <source>
        <dbReference type="ARBA" id="ARBA00022723"/>
    </source>
</evidence>
<feature type="active site" evidence="10">
    <location>
        <position position="308"/>
    </location>
</feature>
<gene>
    <name evidence="18" type="primary">PMI1_1</name>
    <name evidence="18" type="ORF">IWQ60_008018</name>
</gene>
<evidence type="ECO:0000259" key="15">
    <source>
        <dbReference type="Pfam" id="PF01238"/>
    </source>
</evidence>
<evidence type="ECO:0000256" key="10">
    <source>
        <dbReference type="PIRSR" id="PIRSR001480-1"/>
    </source>
</evidence>
<feature type="domain" description="Phosphomannose isomerase type I catalytic" evidence="16">
    <location>
        <begin position="8"/>
        <end position="164"/>
    </location>
</feature>
<dbReference type="Pfam" id="PF20511">
    <property type="entry name" value="PMI_typeI_cat"/>
    <property type="match status" value="1"/>
</dbReference>
<evidence type="ECO:0000256" key="2">
    <source>
        <dbReference type="ARBA" id="ARBA00002564"/>
    </source>
</evidence>
<feature type="binding site" evidence="11">
    <location>
        <position position="289"/>
    </location>
    <ligand>
        <name>Zn(2+)</name>
        <dbReference type="ChEBI" id="CHEBI:29105"/>
    </ligand>
</feature>
<dbReference type="GO" id="GO:0005975">
    <property type="term" value="P:carbohydrate metabolic process"/>
    <property type="evidence" value="ECO:0007669"/>
    <property type="project" value="InterPro"/>
</dbReference>
<comment type="function">
    <text evidence="2">Involved in the synthesis of the GDP-mannose and dolichol-phosphate-mannose required for a number of critical mannosyl transfer reactions.</text>
</comment>
<keyword evidence="7 11" id="KW-0479">Metal-binding</keyword>
<evidence type="ECO:0000256" key="5">
    <source>
        <dbReference type="ARBA" id="ARBA00011956"/>
    </source>
</evidence>
<evidence type="ECO:0000256" key="14">
    <source>
        <dbReference type="RuleBase" id="RU004248"/>
    </source>
</evidence>
<dbReference type="InterPro" id="IPR046458">
    <property type="entry name" value="PMI_typeI_hel"/>
</dbReference>
<comment type="pathway">
    <text evidence="3 14">Nucleotide-sugar biosynthesis; GDP-alpha-D-mannose biosynthesis; alpha-D-mannose 1-phosphate from D-fructose 6-phosphate: step 1/2.</text>
</comment>
<dbReference type="GO" id="GO:0009298">
    <property type="term" value="P:GDP-mannose biosynthetic process"/>
    <property type="evidence" value="ECO:0007669"/>
    <property type="project" value="InterPro"/>
</dbReference>
<evidence type="ECO:0000256" key="4">
    <source>
        <dbReference type="ARBA" id="ARBA00010772"/>
    </source>
</evidence>
<feature type="domain" description="Phosphomannose isomerase type I helical insertion" evidence="17">
    <location>
        <begin position="181"/>
        <end position="270"/>
    </location>
</feature>
<organism evidence="18 19">
    <name type="scientific">Tieghemiomyces parasiticus</name>
    <dbReference type="NCBI Taxonomy" id="78921"/>
    <lineage>
        <taxon>Eukaryota</taxon>
        <taxon>Fungi</taxon>
        <taxon>Fungi incertae sedis</taxon>
        <taxon>Zoopagomycota</taxon>
        <taxon>Kickxellomycotina</taxon>
        <taxon>Dimargaritomycetes</taxon>
        <taxon>Dimargaritales</taxon>
        <taxon>Dimargaritaceae</taxon>
        <taxon>Tieghemiomyces</taxon>
    </lineage>
</organism>
<feature type="binding site" evidence="11">
    <location>
        <position position="121"/>
    </location>
    <ligand>
        <name>Zn(2+)</name>
        <dbReference type="ChEBI" id="CHEBI:29105"/>
    </ligand>
</feature>
<dbReference type="PANTHER" id="PTHR10309:SF0">
    <property type="entry name" value="MANNOSE-6-PHOSPHATE ISOMERASE"/>
    <property type="match status" value="1"/>
</dbReference>
<dbReference type="InterPro" id="IPR001250">
    <property type="entry name" value="Man6P_Isoase-1"/>
</dbReference>
<dbReference type="Pfam" id="PF01238">
    <property type="entry name" value="PMI_typeI_C"/>
    <property type="match status" value="1"/>
</dbReference>
<dbReference type="InterPro" id="IPR014710">
    <property type="entry name" value="RmlC-like_jellyroll"/>
</dbReference>
<evidence type="ECO:0000256" key="6">
    <source>
        <dbReference type="ARBA" id="ARBA00018236"/>
    </source>
</evidence>
<proteinExistence type="inferred from homology"/>
<dbReference type="CDD" id="cd07011">
    <property type="entry name" value="cupin_PMI_type_I_N"/>
    <property type="match status" value="1"/>
</dbReference>
<dbReference type="GO" id="GO:0005829">
    <property type="term" value="C:cytosol"/>
    <property type="evidence" value="ECO:0007669"/>
    <property type="project" value="TreeGrafter"/>
</dbReference>
<dbReference type="GO" id="GO:0008270">
    <property type="term" value="F:zinc ion binding"/>
    <property type="evidence" value="ECO:0007669"/>
    <property type="project" value="InterPro"/>
</dbReference>
<comment type="cofactor">
    <cofactor evidence="11 12">
        <name>Zn(2+)</name>
        <dbReference type="ChEBI" id="CHEBI:29105"/>
    </cofactor>
    <text evidence="11 12">Binds 1 zinc ion per subunit.</text>
</comment>
<dbReference type="PROSITE" id="PS00966">
    <property type="entry name" value="PMI_I_2"/>
    <property type="match status" value="1"/>
</dbReference>
<dbReference type="InterPro" id="IPR018050">
    <property type="entry name" value="Pmannose_isomerase-type1_CS"/>
</dbReference>
<evidence type="ECO:0000256" key="3">
    <source>
        <dbReference type="ARBA" id="ARBA00004666"/>
    </source>
</evidence>
<dbReference type="AlphaFoldDB" id="A0A9W7ZV10"/>
<dbReference type="Gene3D" id="1.10.441.10">
    <property type="entry name" value="Phosphomannose Isomerase, domain 2"/>
    <property type="match status" value="1"/>
</dbReference>
<evidence type="ECO:0000256" key="8">
    <source>
        <dbReference type="ARBA" id="ARBA00022833"/>
    </source>
</evidence>
<feature type="binding site" evidence="11">
    <location>
        <position position="148"/>
    </location>
    <ligand>
        <name>Zn(2+)</name>
        <dbReference type="ChEBI" id="CHEBI:29105"/>
    </ligand>
</feature>
<reference evidence="18" key="1">
    <citation type="submission" date="2022-07" db="EMBL/GenBank/DDBJ databases">
        <title>Phylogenomic reconstructions and comparative analyses of Kickxellomycotina fungi.</title>
        <authorList>
            <person name="Reynolds N.K."/>
            <person name="Stajich J.E."/>
            <person name="Barry K."/>
            <person name="Grigoriev I.V."/>
            <person name="Crous P."/>
            <person name="Smith M.E."/>
        </authorList>
    </citation>
    <scope>NUCLEOTIDE SEQUENCE</scope>
    <source>
        <strain evidence="18">RSA 861</strain>
    </source>
</reference>
<dbReference type="Proteomes" id="UP001150569">
    <property type="component" value="Unassembled WGS sequence"/>
</dbReference>
<dbReference type="NCBIfam" id="TIGR00218">
    <property type="entry name" value="manA"/>
    <property type="match status" value="1"/>
</dbReference>
<dbReference type="EC" id="5.3.1.8" evidence="5 12"/>
<protein>
    <recommendedName>
        <fullName evidence="6 12">Mannose-6-phosphate isomerase</fullName>
        <ecNumber evidence="5 12">5.3.1.8</ecNumber>
    </recommendedName>
</protein>
<accession>A0A9W7ZV10</accession>
<feature type="binding site" evidence="11">
    <location>
        <position position="123"/>
    </location>
    <ligand>
        <name>Zn(2+)</name>
        <dbReference type="ChEBI" id="CHEBI:29105"/>
    </ligand>
</feature>
<dbReference type="Pfam" id="PF20512">
    <property type="entry name" value="PMI_typeI_hel"/>
    <property type="match status" value="1"/>
</dbReference>
<dbReference type="GO" id="GO:0004476">
    <property type="term" value="F:mannose-6-phosphate isomerase activity"/>
    <property type="evidence" value="ECO:0007669"/>
    <property type="project" value="UniProtKB-EC"/>
</dbReference>
<dbReference type="InterPro" id="IPR011051">
    <property type="entry name" value="RmlC_Cupin_sf"/>
</dbReference>
<evidence type="ECO:0000256" key="9">
    <source>
        <dbReference type="ARBA" id="ARBA00023235"/>
    </source>
</evidence>
<dbReference type="OrthoDB" id="6605218at2759"/>
<dbReference type="InterPro" id="IPR046457">
    <property type="entry name" value="PMI_typeI_cat"/>
</dbReference>
<evidence type="ECO:0000256" key="1">
    <source>
        <dbReference type="ARBA" id="ARBA00000757"/>
    </source>
</evidence>
<comment type="catalytic activity">
    <reaction evidence="1 12">
        <text>D-mannose 6-phosphate = D-fructose 6-phosphate</text>
        <dbReference type="Rhea" id="RHEA:12356"/>
        <dbReference type="ChEBI" id="CHEBI:58735"/>
        <dbReference type="ChEBI" id="CHEBI:61527"/>
        <dbReference type="EC" id="5.3.1.8"/>
    </reaction>
</comment>
<dbReference type="PROSITE" id="PS00965">
    <property type="entry name" value="PMI_I_1"/>
    <property type="match status" value="1"/>
</dbReference>
<keyword evidence="8 11" id="KW-0862">Zinc</keyword>